<dbReference type="InterPro" id="IPR017921">
    <property type="entry name" value="Znf_CTCHY"/>
</dbReference>
<comment type="caution">
    <text evidence="9">The sequence shown here is derived from an EMBL/GenBank/DDBJ whole genome shotgun (WGS) entry which is preliminary data.</text>
</comment>
<evidence type="ECO:0000256" key="3">
    <source>
        <dbReference type="ARBA" id="ARBA00022833"/>
    </source>
</evidence>
<feature type="compositionally biased region" description="Acidic residues" evidence="5">
    <location>
        <begin position="614"/>
        <end position="645"/>
    </location>
</feature>
<dbReference type="GO" id="GO:0016567">
    <property type="term" value="P:protein ubiquitination"/>
    <property type="evidence" value="ECO:0007669"/>
    <property type="project" value="TreeGrafter"/>
</dbReference>
<dbReference type="PANTHER" id="PTHR21319:SF0">
    <property type="entry name" value="AND RING FINGER DOMAIN PROTEIN, PUTATIVE (AFU_ORTHOLOGUE AFUA_1G08900)-RELATED"/>
    <property type="match status" value="1"/>
</dbReference>
<keyword evidence="3" id="KW-0862">Zinc</keyword>
<dbReference type="InterPro" id="IPR039512">
    <property type="entry name" value="RCHY1_zinc-ribbon"/>
</dbReference>
<evidence type="ECO:0000256" key="1">
    <source>
        <dbReference type="ARBA" id="ARBA00022723"/>
    </source>
</evidence>
<dbReference type="PANTHER" id="PTHR21319">
    <property type="entry name" value="RING FINGER AND CHY ZINC FINGER DOMAIN-CONTAINING PROTEIN 1"/>
    <property type="match status" value="1"/>
</dbReference>
<protein>
    <recommendedName>
        <fullName evidence="11">RING-type domain-containing protein</fullName>
    </recommendedName>
</protein>
<dbReference type="Pfam" id="PF14599">
    <property type="entry name" value="zinc_ribbon_6"/>
    <property type="match status" value="1"/>
</dbReference>
<dbReference type="OrthoDB" id="411372at2759"/>
<keyword evidence="1" id="KW-0479">Metal-binding</keyword>
<evidence type="ECO:0000259" key="7">
    <source>
        <dbReference type="PROSITE" id="PS51266"/>
    </source>
</evidence>
<feature type="region of interest" description="Disordered" evidence="5">
    <location>
        <begin position="605"/>
        <end position="652"/>
    </location>
</feature>
<dbReference type="Pfam" id="PF05495">
    <property type="entry name" value="zf-CHY"/>
    <property type="match status" value="1"/>
</dbReference>
<evidence type="ECO:0000256" key="4">
    <source>
        <dbReference type="PROSITE-ProRule" id="PRU00601"/>
    </source>
</evidence>
<dbReference type="SUPFAM" id="SSF57850">
    <property type="entry name" value="RING/U-box"/>
    <property type="match status" value="1"/>
</dbReference>
<dbReference type="PROSITE" id="PS51270">
    <property type="entry name" value="ZF_CTCHY"/>
    <property type="match status" value="1"/>
</dbReference>
<dbReference type="GO" id="GO:0005634">
    <property type="term" value="C:nucleus"/>
    <property type="evidence" value="ECO:0007669"/>
    <property type="project" value="TreeGrafter"/>
</dbReference>
<dbReference type="SUPFAM" id="SSF161219">
    <property type="entry name" value="CHY zinc finger-like"/>
    <property type="match status" value="1"/>
</dbReference>
<dbReference type="EMBL" id="NJEU01000791">
    <property type="protein sequence ID" value="PHH70493.1"/>
    <property type="molecule type" value="Genomic_DNA"/>
</dbReference>
<organism evidence="9 10">
    <name type="scientific">Ophiocordyceps australis</name>
    <dbReference type="NCBI Taxonomy" id="1399860"/>
    <lineage>
        <taxon>Eukaryota</taxon>
        <taxon>Fungi</taxon>
        <taxon>Dikarya</taxon>
        <taxon>Ascomycota</taxon>
        <taxon>Pezizomycotina</taxon>
        <taxon>Sordariomycetes</taxon>
        <taxon>Hypocreomycetidae</taxon>
        <taxon>Hypocreales</taxon>
        <taxon>Ophiocordycipitaceae</taxon>
        <taxon>Ophiocordyceps</taxon>
    </lineage>
</organism>
<reference evidence="9 10" key="1">
    <citation type="submission" date="2017-06" db="EMBL/GenBank/DDBJ databases">
        <title>Ant-infecting Ophiocordyceps genomes reveal a high diversity of potential behavioral manipulation genes and a possible major role for enterotoxins.</title>
        <authorList>
            <person name="De Bekker C."/>
            <person name="Evans H.C."/>
            <person name="Brachmann A."/>
            <person name="Hughes D.P."/>
        </authorList>
    </citation>
    <scope>NUCLEOTIDE SEQUENCE [LARGE SCALE GENOMIC DNA]</scope>
    <source>
        <strain evidence="9 10">1348a</strain>
    </source>
</reference>
<evidence type="ECO:0000256" key="2">
    <source>
        <dbReference type="ARBA" id="ARBA00022771"/>
    </source>
</evidence>
<evidence type="ECO:0000259" key="8">
    <source>
        <dbReference type="PROSITE" id="PS51270"/>
    </source>
</evidence>
<sequence length="652" mass="72031">MSTLVSEFIINPVLRQARRFSEISRSARPGQDDGDCCDESSPGSPSSDAVAMDSQLDAATDAHSDAAVAPCPRPDPLDVSPAPRLVDNTAAESSDIDDSDLISHIRGASKVRSIPEDDGMGRLRGVIQAINAQDISSAEKARRIHDALLEGYRASQSISPSNQQLSCDDSTPPWHPAGHDRQVSTPSRPLDSLRFWYSPSSDSSSSERFLLSEADLAPTYAPIRQPKSSGEETPVVTPPDMSPPLGCHHYERNVKLQCSTCAKWYTCRLCHDAKEDHNLIRNETKNMLCMLCNTPQRASDVCVKCGEVAAQYYCKICKLWENRPTKPIYHCHDCGICRRGRGLGKDFFHCQKCQICIGVASQGSHRCIERSTDCDCPICGEYLFTSPRPVVFMACGHSIHRRCYNQHIEVSYKCPICSKSLLNMESQFRNMDAFIATQPMPPSFRDTKVTILCNDCSAKSTVPYHWIGLKCSICRSYNTVQLSVHNNNGNRADSSLSGADQEAAQALEATNDATMRLHRASTVTRADNVPGLGQWQHAPDVVVHQGHSAETDSFMASRANQMGTDSATQGWEPLDRRTAEMVAMGWDPRMLHASSDADSDDFEDVLGIFRSGFDDDDGSEPEGDESGQEDDDDQLGEEEEEEEDNMFLYGHR</sequence>
<evidence type="ECO:0000313" key="9">
    <source>
        <dbReference type="EMBL" id="PHH70493.1"/>
    </source>
</evidence>
<dbReference type="PROSITE" id="PS51266">
    <property type="entry name" value="ZF_CHY"/>
    <property type="match status" value="1"/>
</dbReference>
<dbReference type="InterPro" id="IPR037274">
    <property type="entry name" value="Znf_CHY_sf"/>
</dbReference>
<dbReference type="InterPro" id="IPR008913">
    <property type="entry name" value="Znf_CHY"/>
</dbReference>
<dbReference type="AlphaFoldDB" id="A0A2C5YS90"/>
<evidence type="ECO:0000256" key="5">
    <source>
        <dbReference type="SAM" id="MobiDB-lite"/>
    </source>
</evidence>
<dbReference type="GO" id="GO:0008270">
    <property type="term" value="F:zinc ion binding"/>
    <property type="evidence" value="ECO:0007669"/>
    <property type="project" value="UniProtKB-KW"/>
</dbReference>
<dbReference type="GO" id="GO:0061630">
    <property type="term" value="F:ubiquitin protein ligase activity"/>
    <property type="evidence" value="ECO:0007669"/>
    <property type="project" value="TreeGrafter"/>
</dbReference>
<feature type="domain" description="CTCHY-type" evidence="8">
    <location>
        <begin position="309"/>
        <end position="375"/>
    </location>
</feature>
<dbReference type="InterPro" id="IPR037275">
    <property type="entry name" value="Znf_CTCHY_sf"/>
</dbReference>
<accession>A0A2C5YS90</accession>
<dbReference type="Gene3D" id="2.20.28.10">
    <property type="match status" value="1"/>
</dbReference>
<feature type="compositionally biased region" description="Polar residues" evidence="5">
    <location>
        <begin position="155"/>
        <end position="169"/>
    </location>
</feature>
<gene>
    <name evidence="9" type="ORF">CDD82_7085</name>
</gene>
<dbReference type="Pfam" id="PF13639">
    <property type="entry name" value="zf-RING_2"/>
    <property type="match status" value="1"/>
</dbReference>
<dbReference type="CDD" id="cd16464">
    <property type="entry name" value="RING-H2_Pirh2-like"/>
    <property type="match status" value="1"/>
</dbReference>
<feature type="region of interest" description="Disordered" evidence="5">
    <location>
        <begin position="155"/>
        <end position="186"/>
    </location>
</feature>
<evidence type="ECO:0000259" key="6">
    <source>
        <dbReference type="PROSITE" id="PS50089"/>
    </source>
</evidence>
<dbReference type="PROSITE" id="PS50089">
    <property type="entry name" value="ZF_RING_2"/>
    <property type="match status" value="1"/>
</dbReference>
<dbReference type="SMART" id="SM00184">
    <property type="entry name" value="RING"/>
    <property type="match status" value="1"/>
</dbReference>
<name>A0A2C5YS90_9HYPO</name>
<proteinExistence type="predicted"/>
<evidence type="ECO:0008006" key="11">
    <source>
        <dbReference type="Google" id="ProtNLM"/>
    </source>
</evidence>
<dbReference type="SUPFAM" id="SSF161245">
    <property type="entry name" value="Zinc hairpin stack"/>
    <property type="match status" value="1"/>
</dbReference>
<feature type="compositionally biased region" description="Low complexity" evidence="5">
    <location>
        <begin position="57"/>
        <end position="69"/>
    </location>
</feature>
<dbReference type="Gene3D" id="3.30.40.10">
    <property type="entry name" value="Zinc/RING finger domain, C3HC4 (zinc finger)"/>
    <property type="match status" value="1"/>
</dbReference>
<keyword evidence="10" id="KW-1185">Reference proteome</keyword>
<keyword evidence="2 4" id="KW-0863">Zinc-finger</keyword>
<dbReference type="Proteomes" id="UP000224854">
    <property type="component" value="Unassembled WGS sequence"/>
</dbReference>
<feature type="domain" description="RING-type" evidence="6">
    <location>
        <begin position="376"/>
        <end position="418"/>
    </location>
</feature>
<evidence type="ECO:0000313" key="10">
    <source>
        <dbReference type="Proteomes" id="UP000224854"/>
    </source>
</evidence>
<dbReference type="InterPro" id="IPR013083">
    <property type="entry name" value="Znf_RING/FYVE/PHD"/>
</dbReference>
<dbReference type="InterPro" id="IPR001841">
    <property type="entry name" value="Znf_RING"/>
</dbReference>
<feature type="region of interest" description="Disordered" evidence="5">
    <location>
        <begin position="24"/>
        <end position="83"/>
    </location>
</feature>
<feature type="domain" description="CHY-type" evidence="7">
    <location>
        <begin position="240"/>
        <end position="307"/>
    </location>
</feature>
<dbReference type="GO" id="GO:0006511">
    <property type="term" value="P:ubiquitin-dependent protein catabolic process"/>
    <property type="evidence" value="ECO:0007669"/>
    <property type="project" value="TreeGrafter"/>
</dbReference>